<gene>
    <name evidence="1" type="ORF">CCAM_LOCUS14692</name>
</gene>
<dbReference type="Proteomes" id="UP000595140">
    <property type="component" value="Unassembled WGS sequence"/>
</dbReference>
<evidence type="ECO:0000313" key="2">
    <source>
        <dbReference type="Proteomes" id="UP000595140"/>
    </source>
</evidence>
<evidence type="ECO:0000313" key="1">
    <source>
        <dbReference type="EMBL" id="VFQ72916.1"/>
    </source>
</evidence>
<name>A0A484L9M9_9ASTE</name>
<dbReference type="EMBL" id="OOIL02001116">
    <property type="protein sequence ID" value="VFQ72916.1"/>
    <property type="molecule type" value="Genomic_DNA"/>
</dbReference>
<dbReference type="AlphaFoldDB" id="A0A484L9M9"/>
<reference evidence="1 2" key="1">
    <citation type="submission" date="2018-04" db="EMBL/GenBank/DDBJ databases">
        <authorList>
            <person name="Vogel A."/>
        </authorList>
    </citation>
    <scope>NUCLEOTIDE SEQUENCE [LARGE SCALE GENOMIC DNA]</scope>
</reference>
<protein>
    <submittedName>
        <fullName evidence="1">Uncharacterized protein</fullName>
    </submittedName>
</protein>
<organism evidence="1 2">
    <name type="scientific">Cuscuta campestris</name>
    <dbReference type="NCBI Taxonomy" id="132261"/>
    <lineage>
        <taxon>Eukaryota</taxon>
        <taxon>Viridiplantae</taxon>
        <taxon>Streptophyta</taxon>
        <taxon>Embryophyta</taxon>
        <taxon>Tracheophyta</taxon>
        <taxon>Spermatophyta</taxon>
        <taxon>Magnoliopsida</taxon>
        <taxon>eudicotyledons</taxon>
        <taxon>Gunneridae</taxon>
        <taxon>Pentapetalae</taxon>
        <taxon>asterids</taxon>
        <taxon>lamiids</taxon>
        <taxon>Solanales</taxon>
        <taxon>Convolvulaceae</taxon>
        <taxon>Cuscuteae</taxon>
        <taxon>Cuscuta</taxon>
        <taxon>Cuscuta subgen. Grammica</taxon>
        <taxon>Cuscuta sect. Cleistogrammica</taxon>
    </lineage>
</organism>
<keyword evidence="2" id="KW-1185">Reference proteome</keyword>
<accession>A0A484L9M9</accession>
<sequence length="168" mass="18884">MEGRQSTGIDTDKKKCAHCREMYPFRYIMSHEVLCKANPANQYFLGLQAIPELRQFIPNLRERLRERHDPAPVLIEDEGSNLITSSPDPVKEALSFTAELLVLDDSFTQGPQQYLCTVQEAKFTVVVSSMNRKDSSLTLKAGDMGIAVFVVCEPAVAGHGTHYHTWQI</sequence>
<proteinExistence type="predicted"/>